<feature type="compositionally biased region" description="Acidic residues" evidence="1">
    <location>
        <begin position="328"/>
        <end position="339"/>
    </location>
</feature>
<protein>
    <submittedName>
        <fullName evidence="2">Uncharacterized protein</fullName>
    </submittedName>
</protein>
<reference evidence="2 3" key="1">
    <citation type="submission" date="2024-07" db="EMBL/GenBank/DDBJ databases">
        <title>Draft sequence of the Neodothiora populina.</title>
        <authorList>
            <person name="Drown D.D."/>
            <person name="Schuette U.S."/>
            <person name="Buechlein A.B."/>
            <person name="Rusch D.R."/>
            <person name="Winton L.W."/>
            <person name="Adams G.A."/>
        </authorList>
    </citation>
    <scope>NUCLEOTIDE SEQUENCE [LARGE SCALE GENOMIC DNA]</scope>
    <source>
        <strain evidence="2 3">CPC 39397</strain>
    </source>
</reference>
<name>A0ABR3P869_9PEZI</name>
<proteinExistence type="predicted"/>
<dbReference type="RefSeq" id="XP_069198542.1">
    <property type="nucleotide sequence ID" value="XM_069342038.1"/>
</dbReference>
<dbReference type="EMBL" id="JBFMKM010000012">
    <property type="protein sequence ID" value="KAL1302266.1"/>
    <property type="molecule type" value="Genomic_DNA"/>
</dbReference>
<gene>
    <name evidence="2" type="ORF">AAFC00_002687</name>
</gene>
<organism evidence="2 3">
    <name type="scientific">Neodothiora populina</name>
    <dbReference type="NCBI Taxonomy" id="2781224"/>
    <lineage>
        <taxon>Eukaryota</taxon>
        <taxon>Fungi</taxon>
        <taxon>Dikarya</taxon>
        <taxon>Ascomycota</taxon>
        <taxon>Pezizomycotina</taxon>
        <taxon>Dothideomycetes</taxon>
        <taxon>Dothideomycetidae</taxon>
        <taxon>Dothideales</taxon>
        <taxon>Dothioraceae</taxon>
        <taxon>Neodothiora</taxon>
    </lineage>
</organism>
<sequence>MYRRNDPRFRRTLNEISQTIESANETAQANVYTFSHRYLTPCFSSIGDCFGPCTASCCAPRDQRRRSRARSRGRAELSFDFYDDWDDEEDTSLLGWGNDEYDSLLGSSRGYGATTTQPARQRGMSYGTSRRGNRRRSQPRESADPTVIPAASYWGLFGKLTGKLGAGKSLRYKPSAADLQEHPGAAHHTPENAPLLEEDEEDEVRQAFNSRGHKRVRSGTQGSGNTTDSLSSRGDIFPSEDELDDAIPLDDEFAMVLERRTTNSGMDEASSGRKGKRPSAGSRMSTRTLSSRSSRNSKRLSRCNSTESPAKDVSTEPKIIASMAELKQEEDEAQEEEEAEIVKRRVAAHRLAAERLADVPGDSIPSVEKAVVPLGETPDGEPTTPFPPFDPQAMNDPDTIDENEIASLGLEPGADDEGQFNAARLPRLPGDNSM</sequence>
<evidence type="ECO:0000256" key="1">
    <source>
        <dbReference type="SAM" id="MobiDB-lite"/>
    </source>
</evidence>
<dbReference type="Proteomes" id="UP001562354">
    <property type="component" value="Unassembled WGS sequence"/>
</dbReference>
<feature type="region of interest" description="Disordered" evidence="1">
    <location>
        <begin position="181"/>
        <end position="248"/>
    </location>
</feature>
<evidence type="ECO:0000313" key="2">
    <source>
        <dbReference type="EMBL" id="KAL1302266.1"/>
    </source>
</evidence>
<feature type="compositionally biased region" description="Polar residues" evidence="1">
    <location>
        <begin position="218"/>
        <end position="232"/>
    </location>
</feature>
<keyword evidence="3" id="KW-1185">Reference proteome</keyword>
<comment type="caution">
    <text evidence="2">The sequence shown here is derived from an EMBL/GenBank/DDBJ whole genome shotgun (WGS) entry which is preliminary data.</text>
</comment>
<feature type="compositionally biased region" description="Acidic residues" evidence="1">
    <location>
        <begin position="238"/>
        <end position="248"/>
    </location>
</feature>
<feature type="compositionally biased region" description="Low complexity" evidence="1">
    <location>
        <begin position="282"/>
        <end position="294"/>
    </location>
</feature>
<feature type="region of interest" description="Disordered" evidence="1">
    <location>
        <begin position="107"/>
        <end position="146"/>
    </location>
</feature>
<feature type="region of interest" description="Disordered" evidence="1">
    <location>
        <begin position="355"/>
        <end position="434"/>
    </location>
</feature>
<dbReference type="GeneID" id="95976389"/>
<accession>A0ABR3P869</accession>
<evidence type="ECO:0000313" key="3">
    <source>
        <dbReference type="Proteomes" id="UP001562354"/>
    </source>
</evidence>
<feature type="region of interest" description="Disordered" evidence="1">
    <location>
        <begin position="260"/>
        <end position="340"/>
    </location>
</feature>